<dbReference type="Gene3D" id="3.30.390.10">
    <property type="entry name" value="Enolase-like, N-terminal domain"/>
    <property type="match status" value="1"/>
</dbReference>
<protein>
    <recommendedName>
        <fullName evidence="5 6">o-succinylbenzoate synthase</fullName>
        <ecNumber evidence="5 6">4.2.1.113</ecNumber>
    </recommendedName>
</protein>
<dbReference type="eggNOG" id="COG4948">
    <property type="taxonomic scope" value="Bacteria"/>
</dbReference>
<dbReference type="InterPro" id="IPR029065">
    <property type="entry name" value="Enolase_C-like"/>
</dbReference>
<comment type="cofactor">
    <cofactor evidence="1">
        <name>a divalent metal cation</name>
        <dbReference type="ChEBI" id="CHEBI:60240"/>
    </cofactor>
</comment>
<dbReference type="Proteomes" id="UP000029628">
    <property type="component" value="Unassembled WGS sequence"/>
</dbReference>
<dbReference type="GO" id="GO:0016854">
    <property type="term" value="F:racemase and epimerase activity"/>
    <property type="evidence" value="ECO:0007669"/>
    <property type="project" value="UniProtKB-ARBA"/>
</dbReference>
<dbReference type="GO" id="GO:0043748">
    <property type="term" value="F:O-succinylbenzoate synthase activity"/>
    <property type="evidence" value="ECO:0007669"/>
    <property type="project" value="UniProtKB-EC"/>
</dbReference>
<dbReference type="EC" id="4.2.1.113" evidence="5 6"/>
<dbReference type="PANTHER" id="PTHR48073">
    <property type="entry name" value="O-SUCCINYLBENZOATE SYNTHASE-RELATED"/>
    <property type="match status" value="1"/>
</dbReference>
<dbReference type="PANTHER" id="PTHR48073:SF5">
    <property type="entry name" value="O-SUCCINYLBENZOATE SYNTHASE"/>
    <property type="match status" value="1"/>
</dbReference>
<gene>
    <name evidence="8" type="ORF">HMPREF0872_08090</name>
</gene>
<evidence type="ECO:0000256" key="3">
    <source>
        <dbReference type="ARBA" id="ARBA00022842"/>
    </source>
</evidence>
<proteinExistence type="predicted"/>
<dbReference type="EMBL" id="JRNT01000037">
    <property type="protein sequence ID" value="KGF46519.1"/>
    <property type="molecule type" value="Genomic_DNA"/>
</dbReference>
<name>A0A096CMH4_9FIRM</name>
<evidence type="ECO:0000256" key="6">
    <source>
        <dbReference type="NCBIfam" id="TIGR01928"/>
    </source>
</evidence>
<dbReference type="InterPro" id="IPR010197">
    <property type="entry name" value="OSBS/NAAAR"/>
</dbReference>
<dbReference type="NCBIfam" id="TIGR01928">
    <property type="entry name" value="menC_lowGC_arch"/>
    <property type="match status" value="1"/>
</dbReference>
<keyword evidence="3" id="KW-0460">Magnesium</keyword>
<dbReference type="InterPro" id="IPR013341">
    <property type="entry name" value="Mandelate_racemase_N_dom"/>
</dbReference>
<dbReference type="GO" id="GO:0046872">
    <property type="term" value="F:metal ion binding"/>
    <property type="evidence" value="ECO:0007669"/>
    <property type="project" value="UniProtKB-KW"/>
</dbReference>
<dbReference type="SUPFAM" id="SSF54826">
    <property type="entry name" value="Enolase N-terminal domain-like"/>
    <property type="match status" value="1"/>
</dbReference>
<evidence type="ECO:0000256" key="2">
    <source>
        <dbReference type="ARBA" id="ARBA00022723"/>
    </source>
</evidence>
<accession>A0A096CMH4</accession>
<dbReference type="Pfam" id="PF02746">
    <property type="entry name" value="MR_MLE_N"/>
    <property type="match status" value="1"/>
</dbReference>
<dbReference type="SFLD" id="SFLDF00009">
    <property type="entry name" value="o-succinylbenzoate_synthase"/>
    <property type="match status" value="1"/>
</dbReference>
<dbReference type="UniPathway" id="UPA00079"/>
<comment type="caution">
    <text evidence="8">The sequence shown here is derived from an EMBL/GenBank/DDBJ whole genome shotgun (WGS) entry which is preliminary data.</text>
</comment>
<dbReference type="SMART" id="SM00922">
    <property type="entry name" value="MR_MLE"/>
    <property type="match status" value="1"/>
</dbReference>
<dbReference type="AlphaFoldDB" id="A0A096CMH4"/>
<dbReference type="RefSeq" id="WP_038153147.1">
    <property type="nucleotide sequence ID" value="NZ_JRNT01000037.1"/>
</dbReference>
<evidence type="ECO:0000313" key="9">
    <source>
        <dbReference type="Proteomes" id="UP000029628"/>
    </source>
</evidence>
<keyword evidence="9" id="KW-1185">Reference proteome</keyword>
<evidence type="ECO:0000256" key="5">
    <source>
        <dbReference type="ARBA" id="ARBA00029491"/>
    </source>
</evidence>
<dbReference type="SFLD" id="SFLDS00001">
    <property type="entry name" value="Enolase"/>
    <property type="match status" value="1"/>
</dbReference>
<dbReference type="InterPro" id="IPR029017">
    <property type="entry name" value="Enolase-like_N"/>
</dbReference>
<dbReference type="GO" id="GO:0009234">
    <property type="term" value="P:menaquinone biosynthetic process"/>
    <property type="evidence" value="ECO:0007669"/>
    <property type="project" value="UniProtKB-UniRule"/>
</dbReference>
<dbReference type="UniPathway" id="UPA01057">
    <property type="reaction ID" value="UER00165"/>
</dbReference>
<evidence type="ECO:0000256" key="1">
    <source>
        <dbReference type="ARBA" id="ARBA00001968"/>
    </source>
</evidence>
<sequence>MFIQSITLYQVGMPMKFPFKTAQGLVDYRHTIVICAEDEQGNRGYGESVAFPTPFYTNETFDVSWEKLTKEYAPAVVGQELDSGFEVHLIISRLSDGHVEAPMAVAGLENALLNLAAERNGYNTVSHVMGQPLADTIPMGVVAGDMPLHELLEFVNTQVEQQCRRIKIKINPRDGYEKVAAVRDAYPALALSVDANRSFSPTDVDEVARFDELGLLCMEEPFQVTSIEDYFNLKYNHYWPITTPLCFDETVSTLAELEFGVEHDIIEVMNIKIGRLGGLYPAKQMIDYCRRHNVYYWIGSMVESSISKMLHVQLAALGDSYMPGDLSDSSRYFYDDLTTPALVFNDGIMKVPNGVGLGVSIHQSILMEQAQAIVTIEA</sequence>
<keyword evidence="4" id="KW-0456">Lyase</keyword>
<dbReference type="Pfam" id="PF13378">
    <property type="entry name" value="MR_MLE_C"/>
    <property type="match status" value="1"/>
</dbReference>
<organism evidence="8 9">
    <name type="scientific">Veillonella montpellierensis DNF00314</name>
    <dbReference type="NCBI Taxonomy" id="1401067"/>
    <lineage>
        <taxon>Bacteria</taxon>
        <taxon>Bacillati</taxon>
        <taxon>Bacillota</taxon>
        <taxon>Negativicutes</taxon>
        <taxon>Veillonellales</taxon>
        <taxon>Veillonellaceae</taxon>
        <taxon>Veillonella</taxon>
    </lineage>
</organism>
<feature type="domain" description="Mandelate racemase/muconate lactonizing enzyme C-terminal" evidence="7">
    <location>
        <begin position="148"/>
        <end position="240"/>
    </location>
</feature>
<dbReference type="SUPFAM" id="SSF51604">
    <property type="entry name" value="Enolase C-terminal domain-like"/>
    <property type="match status" value="1"/>
</dbReference>
<evidence type="ECO:0000259" key="7">
    <source>
        <dbReference type="SMART" id="SM00922"/>
    </source>
</evidence>
<dbReference type="InterPro" id="IPR013342">
    <property type="entry name" value="Mandelate_racemase_C"/>
</dbReference>
<keyword evidence="2" id="KW-0479">Metal-binding</keyword>
<dbReference type="Gene3D" id="3.20.20.120">
    <property type="entry name" value="Enolase-like C-terminal domain"/>
    <property type="match status" value="1"/>
</dbReference>
<dbReference type="InterPro" id="IPR036849">
    <property type="entry name" value="Enolase-like_C_sf"/>
</dbReference>
<evidence type="ECO:0000313" key="8">
    <source>
        <dbReference type="EMBL" id="KGF46519.1"/>
    </source>
</evidence>
<evidence type="ECO:0000256" key="4">
    <source>
        <dbReference type="ARBA" id="ARBA00023239"/>
    </source>
</evidence>
<reference evidence="8 9" key="1">
    <citation type="submission" date="2014-07" db="EMBL/GenBank/DDBJ databases">
        <authorList>
            <person name="McCorrison J."/>
            <person name="Sanka R."/>
            <person name="Torralba M."/>
            <person name="Gillis M."/>
            <person name="Haft D.H."/>
            <person name="Methe B."/>
            <person name="Sutton G."/>
            <person name="Nelson K.E."/>
        </authorList>
    </citation>
    <scope>NUCLEOTIDE SEQUENCE [LARGE SCALE GENOMIC DNA]</scope>
    <source>
        <strain evidence="8 9">DNF00314</strain>
    </source>
</reference>
<dbReference type="SFLD" id="SFLDG00180">
    <property type="entry name" value="muconate_cycloisomerase"/>
    <property type="match status" value="1"/>
</dbReference>